<keyword evidence="6" id="KW-1185">Reference proteome</keyword>
<evidence type="ECO:0000259" key="4">
    <source>
        <dbReference type="Pfam" id="PF00134"/>
    </source>
</evidence>
<dbReference type="SUPFAM" id="SSF47954">
    <property type="entry name" value="Cyclin-like"/>
    <property type="match status" value="1"/>
</dbReference>
<evidence type="ECO:0000256" key="3">
    <source>
        <dbReference type="ARBA" id="ARBA00023306"/>
    </source>
</evidence>
<evidence type="ECO:0000256" key="1">
    <source>
        <dbReference type="ARBA" id="ARBA00022618"/>
    </source>
</evidence>
<organism evidence="5 6">
    <name type="scientific">Monoraphidium neglectum</name>
    <dbReference type="NCBI Taxonomy" id="145388"/>
    <lineage>
        <taxon>Eukaryota</taxon>
        <taxon>Viridiplantae</taxon>
        <taxon>Chlorophyta</taxon>
        <taxon>core chlorophytes</taxon>
        <taxon>Chlorophyceae</taxon>
        <taxon>CS clade</taxon>
        <taxon>Sphaeropleales</taxon>
        <taxon>Selenastraceae</taxon>
        <taxon>Monoraphidium</taxon>
    </lineage>
</organism>
<sequence length="174" mass="18152">MAFAGSLPSFATSSLQKHDKGKFSGSTSSQSTDTLAREADLCTSILAERRPLHHSDREAGLMPDPRYLDAAAAAAAAAVAAGAACGGEGLTPQMRAVVVSWLVEVAGEFRLQPETLHLSVALLDRFLSAAAPHGVPRGVLQMVAVSCVMVACKGLEVRRGTRPAGLAVLLWLCE</sequence>
<dbReference type="GO" id="GO:0051301">
    <property type="term" value="P:cell division"/>
    <property type="evidence" value="ECO:0007669"/>
    <property type="project" value="UniProtKB-KW"/>
</dbReference>
<dbReference type="PROSITE" id="PS00292">
    <property type="entry name" value="CYCLINS"/>
    <property type="match status" value="1"/>
</dbReference>
<dbReference type="InterPro" id="IPR048258">
    <property type="entry name" value="Cyclins_cyclin-box"/>
</dbReference>
<feature type="domain" description="Cyclin N-terminal" evidence="4">
    <location>
        <begin position="89"/>
        <end position="157"/>
    </location>
</feature>
<keyword evidence="1" id="KW-0132">Cell division</keyword>
<dbReference type="RefSeq" id="XP_013901009.1">
    <property type="nucleotide sequence ID" value="XM_014045555.1"/>
</dbReference>
<dbReference type="InterPro" id="IPR036915">
    <property type="entry name" value="Cyclin-like_sf"/>
</dbReference>
<dbReference type="Proteomes" id="UP000054498">
    <property type="component" value="Unassembled WGS sequence"/>
</dbReference>
<dbReference type="InterPro" id="IPR039361">
    <property type="entry name" value="Cyclin"/>
</dbReference>
<dbReference type="PANTHER" id="PTHR10177">
    <property type="entry name" value="CYCLINS"/>
    <property type="match status" value="1"/>
</dbReference>
<evidence type="ECO:0000313" key="5">
    <source>
        <dbReference type="EMBL" id="KIZ01990.1"/>
    </source>
</evidence>
<protein>
    <recommendedName>
        <fullName evidence="4">Cyclin N-terminal domain-containing protein</fullName>
    </recommendedName>
</protein>
<accession>A0A0D2MFU1</accession>
<reference evidence="5 6" key="1">
    <citation type="journal article" date="2013" name="BMC Genomics">
        <title>Reconstruction of the lipid metabolism for the microalga Monoraphidium neglectum from its genome sequence reveals characteristics suitable for biofuel production.</title>
        <authorList>
            <person name="Bogen C."/>
            <person name="Al-Dilaimi A."/>
            <person name="Albersmeier A."/>
            <person name="Wichmann J."/>
            <person name="Grundmann M."/>
            <person name="Rupp O."/>
            <person name="Lauersen K.J."/>
            <person name="Blifernez-Klassen O."/>
            <person name="Kalinowski J."/>
            <person name="Goesmann A."/>
            <person name="Mussgnug J.H."/>
            <person name="Kruse O."/>
        </authorList>
    </citation>
    <scope>NUCLEOTIDE SEQUENCE [LARGE SCALE GENOMIC DNA]</scope>
    <source>
        <strain evidence="5 6">SAG 48.87</strain>
    </source>
</reference>
<dbReference type="InterPro" id="IPR006671">
    <property type="entry name" value="Cyclin_N"/>
</dbReference>
<dbReference type="KEGG" id="mng:MNEG_5967"/>
<proteinExistence type="predicted"/>
<dbReference type="Pfam" id="PF00134">
    <property type="entry name" value="Cyclin_N"/>
    <property type="match status" value="1"/>
</dbReference>
<dbReference type="Gene3D" id="1.10.472.10">
    <property type="entry name" value="Cyclin-like"/>
    <property type="match status" value="1"/>
</dbReference>
<gene>
    <name evidence="5" type="ORF">MNEG_5967</name>
</gene>
<dbReference type="AlphaFoldDB" id="A0A0D2MFU1"/>
<dbReference type="STRING" id="145388.A0A0D2MFU1"/>
<dbReference type="GeneID" id="25738843"/>
<name>A0A0D2MFU1_9CHLO</name>
<evidence type="ECO:0000313" key="6">
    <source>
        <dbReference type="Proteomes" id="UP000054498"/>
    </source>
</evidence>
<evidence type="ECO:0000256" key="2">
    <source>
        <dbReference type="ARBA" id="ARBA00023127"/>
    </source>
</evidence>
<dbReference type="EMBL" id="KK101148">
    <property type="protein sequence ID" value="KIZ01990.1"/>
    <property type="molecule type" value="Genomic_DNA"/>
</dbReference>
<keyword evidence="2" id="KW-0195">Cyclin</keyword>
<keyword evidence="3" id="KW-0131">Cell cycle</keyword>
<dbReference type="OrthoDB" id="2013528at2759"/>